<feature type="transmembrane region" description="Helical" evidence="1">
    <location>
        <begin position="50"/>
        <end position="67"/>
    </location>
</feature>
<name>A0A380MTZ2_9GAMM</name>
<keyword evidence="1" id="KW-0472">Membrane</keyword>
<evidence type="ECO:0000256" key="1">
    <source>
        <dbReference type="SAM" id="Phobius"/>
    </source>
</evidence>
<organism evidence="2 3">
    <name type="scientific">Suttonella ornithocola</name>
    <dbReference type="NCBI Taxonomy" id="279832"/>
    <lineage>
        <taxon>Bacteria</taxon>
        <taxon>Pseudomonadati</taxon>
        <taxon>Pseudomonadota</taxon>
        <taxon>Gammaproteobacteria</taxon>
        <taxon>Cardiobacteriales</taxon>
        <taxon>Cardiobacteriaceae</taxon>
        <taxon>Suttonella</taxon>
    </lineage>
</organism>
<protein>
    <recommendedName>
        <fullName evidence="4">Uroporphyrinogen decarboxylase</fullName>
    </recommendedName>
</protein>
<keyword evidence="1" id="KW-0812">Transmembrane</keyword>
<evidence type="ECO:0000313" key="2">
    <source>
        <dbReference type="EMBL" id="SUO95738.1"/>
    </source>
</evidence>
<dbReference type="Proteomes" id="UP000254601">
    <property type="component" value="Unassembled WGS sequence"/>
</dbReference>
<gene>
    <name evidence="2" type="ORF">NCTC13337_01559</name>
</gene>
<feature type="transmembrane region" description="Helical" evidence="1">
    <location>
        <begin position="6"/>
        <end position="22"/>
    </location>
</feature>
<keyword evidence="1" id="KW-1133">Transmembrane helix</keyword>
<evidence type="ECO:0000313" key="3">
    <source>
        <dbReference type="Proteomes" id="UP000254601"/>
    </source>
</evidence>
<dbReference type="RefSeq" id="WP_072577505.1">
    <property type="nucleotide sequence ID" value="NZ_LWHB01000190.1"/>
</dbReference>
<dbReference type="EMBL" id="UHIC01000001">
    <property type="protein sequence ID" value="SUO95738.1"/>
    <property type="molecule type" value="Genomic_DNA"/>
</dbReference>
<feature type="transmembrane region" description="Helical" evidence="1">
    <location>
        <begin position="29"/>
        <end position="44"/>
    </location>
</feature>
<sequence length="82" mass="9065">MTFIDFIGYIASVFIVGSFLLRDLRKVRIVNFCGCACFVIYGIGKGMLLPIIIPNAILACIQIFFLAQDWKKSQATSPASTN</sequence>
<proteinExistence type="predicted"/>
<keyword evidence="3" id="KW-1185">Reference proteome</keyword>
<evidence type="ECO:0008006" key="4">
    <source>
        <dbReference type="Google" id="ProtNLM"/>
    </source>
</evidence>
<reference evidence="2 3" key="1">
    <citation type="submission" date="2018-06" db="EMBL/GenBank/DDBJ databases">
        <authorList>
            <consortium name="Pathogen Informatics"/>
            <person name="Doyle S."/>
        </authorList>
    </citation>
    <scope>NUCLEOTIDE SEQUENCE [LARGE SCALE GENOMIC DNA]</scope>
    <source>
        <strain evidence="2 3">NCTC13337</strain>
    </source>
</reference>
<dbReference type="AlphaFoldDB" id="A0A380MTZ2"/>
<accession>A0A380MTZ2</accession>
<dbReference type="Gene3D" id="1.20.1280.290">
    <property type="match status" value="1"/>
</dbReference>